<comment type="catalytic activity">
    <reaction evidence="16">
        <text>L-seryl-[protein] + ATP = O-phospho-L-seryl-[protein] + ADP + H(+)</text>
        <dbReference type="Rhea" id="RHEA:17989"/>
        <dbReference type="Rhea" id="RHEA-COMP:9863"/>
        <dbReference type="Rhea" id="RHEA-COMP:11604"/>
        <dbReference type="ChEBI" id="CHEBI:15378"/>
        <dbReference type="ChEBI" id="CHEBI:29999"/>
        <dbReference type="ChEBI" id="CHEBI:30616"/>
        <dbReference type="ChEBI" id="CHEBI:83421"/>
        <dbReference type="ChEBI" id="CHEBI:456216"/>
        <dbReference type="EC" id="2.7.11.1"/>
    </reaction>
</comment>
<dbReference type="Pfam" id="PF09202">
    <property type="entry name" value="Rio2_N"/>
    <property type="match status" value="1"/>
</dbReference>
<dbReference type="GO" id="GO:0005634">
    <property type="term" value="C:nucleus"/>
    <property type="evidence" value="ECO:0007669"/>
    <property type="project" value="TreeGrafter"/>
</dbReference>
<name>A0AA39IS70_9BILA</name>
<evidence type="ECO:0000256" key="1">
    <source>
        <dbReference type="ARBA" id="ARBA00001946"/>
    </source>
</evidence>
<dbReference type="InterPro" id="IPR011009">
    <property type="entry name" value="Kinase-like_dom_sf"/>
</dbReference>
<keyword evidence="9" id="KW-0808">Transferase</keyword>
<comment type="subcellular location">
    <subcellularLocation>
        <location evidence="2">Cytoplasm</location>
    </subcellularLocation>
</comment>
<evidence type="ECO:0000313" key="23">
    <source>
        <dbReference type="EMBL" id="KAK0428895.1"/>
    </source>
</evidence>
<comment type="cofactor">
    <cofactor evidence="1">
        <name>Mg(2+)</name>
        <dbReference type="ChEBI" id="CHEBI:18420"/>
    </cofactor>
</comment>
<evidence type="ECO:0000256" key="2">
    <source>
        <dbReference type="ARBA" id="ARBA00004496"/>
    </source>
</evidence>
<dbReference type="EMBL" id="JAUCMV010000001">
    <property type="protein sequence ID" value="KAK0428895.1"/>
    <property type="molecule type" value="Genomic_DNA"/>
</dbReference>
<feature type="compositionally biased region" description="Basic and acidic residues" evidence="21">
    <location>
        <begin position="421"/>
        <end position="431"/>
    </location>
</feature>
<dbReference type="AlphaFoldDB" id="A0AA39IS70"/>
<dbReference type="GO" id="GO:0005524">
    <property type="term" value="F:ATP binding"/>
    <property type="evidence" value="ECO:0007669"/>
    <property type="project" value="UniProtKB-KW"/>
</dbReference>
<dbReference type="SUPFAM" id="SSF46785">
    <property type="entry name" value="Winged helix' DNA-binding domain"/>
    <property type="match status" value="1"/>
</dbReference>
<feature type="compositionally biased region" description="Acidic residues" evidence="21">
    <location>
        <begin position="432"/>
        <end position="441"/>
    </location>
</feature>
<evidence type="ECO:0000256" key="8">
    <source>
        <dbReference type="ARBA" id="ARBA00022553"/>
    </source>
</evidence>
<dbReference type="GO" id="GO:0030688">
    <property type="term" value="C:preribosome, small subunit precursor"/>
    <property type="evidence" value="ECO:0007669"/>
    <property type="project" value="TreeGrafter"/>
</dbReference>
<evidence type="ECO:0000256" key="14">
    <source>
        <dbReference type="ARBA" id="ARBA00022842"/>
    </source>
</evidence>
<evidence type="ECO:0000256" key="19">
    <source>
        <dbReference type="ARBA" id="ARBA00068837"/>
    </source>
</evidence>
<evidence type="ECO:0000256" key="18">
    <source>
        <dbReference type="ARBA" id="ARBA00068353"/>
    </source>
</evidence>
<evidence type="ECO:0000256" key="17">
    <source>
        <dbReference type="ARBA" id="ARBA00064676"/>
    </source>
</evidence>
<dbReference type="PROSITE" id="PS01245">
    <property type="entry name" value="RIO1"/>
    <property type="match status" value="1"/>
</dbReference>
<dbReference type="FunFam" id="1.10.510.10:FF:000307">
    <property type="entry name" value="Serine/threonine-protein kinase RIO2"/>
    <property type="match status" value="1"/>
</dbReference>
<feature type="compositionally biased region" description="Acidic residues" evidence="21">
    <location>
        <begin position="329"/>
        <end position="358"/>
    </location>
</feature>
<dbReference type="PANTHER" id="PTHR45852:SF1">
    <property type="entry name" value="SERINE_THREONINE-PROTEIN KINASE RIO2"/>
    <property type="match status" value="1"/>
</dbReference>
<dbReference type="GO" id="GO:0030490">
    <property type="term" value="P:maturation of SSU-rRNA"/>
    <property type="evidence" value="ECO:0007669"/>
    <property type="project" value="TreeGrafter"/>
</dbReference>
<protein>
    <recommendedName>
        <fullName evidence="18">Serine/threonine-protein kinase RIO2</fullName>
        <ecNumber evidence="4">2.7.11.1</ecNumber>
    </recommendedName>
    <alternativeName>
        <fullName evidence="20">RIO kinase 2</fullName>
    </alternativeName>
    <alternativeName>
        <fullName evidence="19">Serine/threonine-protein kinase rio2</fullName>
    </alternativeName>
</protein>
<dbReference type="InterPro" id="IPR036388">
    <property type="entry name" value="WH-like_DNA-bd_sf"/>
</dbReference>
<keyword evidence="24" id="KW-1185">Reference proteome</keyword>
<dbReference type="InterPro" id="IPR018934">
    <property type="entry name" value="RIO_dom"/>
</dbReference>
<keyword evidence="6" id="KW-0690">Ribosome biogenesis</keyword>
<comment type="caution">
    <text evidence="23">The sequence shown here is derived from an EMBL/GenBank/DDBJ whole genome shotgun (WGS) entry which is preliminary data.</text>
</comment>
<sequence length="521" mass="59863">MGRMNVHLMRYLQAEHFRVLIAVEMGMRNHEVVPLPLISSIAGIHRGATCHALSELSRNRLVMRECGKKYDGYHLTNLGFDFLALRTLLARGAVGSVGNQIGVGKESDVFVGGDPELNDLVLKFHRLGRTSFRKIKEKRDYLKKRRSCNWLYLARLAAQKEYSFLKALADRGFSVPKPIDVCRHTVVMGLIEGKTLCDVSEVEDVADLYDKLMNMIMRLGRYGLIHGDFNEFNLMINQKGEPVMIDFPQMVSIDHPNADYYFKRDVDCVREFFRKRFAFESEEYPEFKDVERKHSLDAVLEASGFTKQMALDLNKAFDEGRFGAHLDGKEEESSEEDEDGQEDEQEDEYDQEELEEERQEQKQAAKELSKMDRFNNWLSSAQTHLEELGIDNDECPELVEMDEERQKKYEAAVAEVEEKLKGATIEKRVGDPDEEEEEDPQDEKVSVAGSRYQPRGKVTGTRSVYSCGSTIAPEDIKSRLMRDKKKQTPKKKLKVKGEHSAVGRGRKNNLNVIKEYDGWEF</sequence>
<evidence type="ECO:0000256" key="4">
    <source>
        <dbReference type="ARBA" id="ARBA00012513"/>
    </source>
</evidence>
<feature type="region of interest" description="Disordered" evidence="21">
    <location>
        <begin position="326"/>
        <end position="367"/>
    </location>
</feature>
<evidence type="ECO:0000256" key="11">
    <source>
        <dbReference type="ARBA" id="ARBA00022741"/>
    </source>
</evidence>
<evidence type="ECO:0000256" key="15">
    <source>
        <dbReference type="ARBA" id="ARBA00047899"/>
    </source>
</evidence>
<comment type="subunit">
    <text evidence="17">Associated with late 40S pre-ribosomal particles. Interacts with PLK1 (via its N-terminus).</text>
</comment>
<evidence type="ECO:0000256" key="10">
    <source>
        <dbReference type="ARBA" id="ARBA00022723"/>
    </source>
</evidence>
<evidence type="ECO:0000256" key="13">
    <source>
        <dbReference type="ARBA" id="ARBA00022840"/>
    </source>
</evidence>
<dbReference type="CDD" id="cd05144">
    <property type="entry name" value="RIO2_C"/>
    <property type="match status" value="1"/>
</dbReference>
<feature type="region of interest" description="Disordered" evidence="21">
    <location>
        <begin position="476"/>
        <end position="503"/>
    </location>
</feature>
<dbReference type="Proteomes" id="UP001175271">
    <property type="component" value="Unassembled WGS sequence"/>
</dbReference>
<dbReference type="InterPro" id="IPR000687">
    <property type="entry name" value="RIO_kinase"/>
</dbReference>
<keyword evidence="10" id="KW-0479">Metal-binding</keyword>
<comment type="catalytic activity">
    <reaction evidence="15">
        <text>L-threonyl-[protein] + ATP = O-phospho-L-threonyl-[protein] + ADP + H(+)</text>
        <dbReference type="Rhea" id="RHEA:46608"/>
        <dbReference type="Rhea" id="RHEA-COMP:11060"/>
        <dbReference type="Rhea" id="RHEA-COMP:11605"/>
        <dbReference type="ChEBI" id="CHEBI:15378"/>
        <dbReference type="ChEBI" id="CHEBI:30013"/>
        <dbReference type="ChEBI" id="CHEBI:30616"/>
        <dbReference type="ChEBI" id="CHEBI:61977"/>
        <dbReference type="ChEBI" id="CHEBI:456216"/>
        <dbReference type="EC" id="2.7.11.1"/>
    </reaction>
</comment>
<accession>A0AA39IS70</accession>
<feature type="domain" description="RIO kinase" evidence="22">
    <location>
        <begin position="67"/>
        <end position="289"/>
    </location>
</feature>
<evidence type="ECO:0000259" key="22">
    <source>
        <dbReference type="SMART" id="SM00090"/>
    </source>
</evidence>
<proteinExistence type="inferred from homology"/>
<dbReference type="FunFam" id="1.10.10.10:FF:000053">
    <property type="entry name" value="Serine/threonine-protein kinase RIO2"/>
    <property type="match status" value="1"/>
</dbReference>
<evidence type="ECO:0000256" key="12">
    <source>
        <dbReference type="ARBA" id="ARBA00022777"/>
    </source>
</evidence>
<dbReference type="Gene3D" id="1.10.510.10">
    <property type="entry name" value="Transferase(Phosphotransferase) domain 1"/>
    <property type="match status" value="1"/>
</dbReference>
<comment type="similarity">
    <text evidence="3">Belongs to the protein kinase superfamily. RIO-type Ser/Thr kinase family.</text>
</comment>
<keyword evidence="8" id="KW-0597">Phosphoprotein</keyword>
<feature type="region of interest" description="Disordered" evidence="21">
    <location>
        <begin position="421"/>
        <end position="463"/>
    </location>
</feature>
<dbReference type="EC" id="2.7.11.1" evidence="4"/>
<reference evidence="23" key="1">
    <citation type="submission" date="2023-06" db="EMBL/GenBank/DDBJ databases">
        <title>Genomic analysis of the entomopathogenic nematode Steinernema hermaphroditum.</title>
        <authorList>
            <person name="Schwarz E.M."/>
            <person name="Heppert J.K."/>
            <person name="Baniya A."/>
            <person name="Schwartz H.T."/>
            <person name="Tan C.-H."/>
            <person name="Antoshechkin I."/>
            <person name="Sternberg P.W."/>
            <person name="Goodrich-Blair H."/>
            <person name="Dillman A.R."/>
        </authorList>
    </citation>
    <scope>NUCLEOTIDE SEQUENCE</scope>
    <source>
        <strain evidence="23">PS9179</strain>
        <tissue evidence="23">Whole animal</tissue>
    </source>
</reference>
<keyword evidence="11" id="KW-0547">Nucleotide-binding</keyword>
<dbReference type="Pfam" id="PF01163">
    <property type="entry name" value="RIO1"/>
    <property type="match status" value="1"/>
</dbReference>
<keyword evidence="13" id="KW-0067">ATP-binding</keyword>
<keyword evidence="14" id="KW-0460">Magnesium</keyword>
<dbReference type="PANTHER" id="PTHR45852">
    <property type="entry name" value="SER/THR-PROTEIN KINASE RIO2"/>
    <property type="match status" value="1"/>
</dbReference>
<feature type="compositionally biased region" description="Basic residues" evidence="21">
    <location>
        <begin position="482"/>
        <end position="494"/>
    </location>
</feature>
<dbReference type="SUPFAM" id="SSF56112">
    <property type="entry name" value="Protein kinase-like (PK-like)"/>
    <property type="match status" value="1"/>
</dbReference>
<dbReference type="GO" id="GO:0005829">
    <property type="term" value="C:cytosol"/>
    <property type="evidence" value="ECO:0007669"/>
    <property type="project" value="TreeGrafter"/>
</dbReference>
<dbReference type="InterPro" id="IPR036390">
    <property type="entry name" value="WH_DNA-bd_sf"/>
</dbReference>
<keyword evidence="12" id="KW-0418">Kinase</keyword>
<keyword evidence="5" id="KW-0963">Cytoplasm</keyword>
<dbReference type="GO" id="GO:0046872">
    <property type="term" value="F:metal ion binding"/>
    <property type="evidence" value="ECO:0007669"/>
    <property type="project" value="UniProtKB-KW"/>
</dbReference>
<dbReference type="InterPro" id="IPR018935">
    <property type="entry name" value="RIO_kinase_CS"/>
</dbReference>
<evidence type="ECO:0000256" key="20">
    <source>
        <dbReference type="ARBA" id="ARBA00076005"/>
    </source>
</evidence>
<evidence type="ECO:0000256" key="5">
    <source>
        <dbReference type="ARBA" id="ARBA00022490"/>
    </source>
</evidence>
<evidence type="ECO:0000256" key="16">
    <source>
        <dbReference type="ARBA" id="ARBA00048679"/>
    </source>
</evidence>
<dbReference type="InterPro" id="IPR015285">
    <property type="entry name" value="RIO2_wHTH_N"/>
</dbReference>
<dbReference type="Gene3D" id="1.10.10.10">
    <property type="entry name" value="Winged helix-like DNA-binding domain superfamily/Winged helix DNA-binding domain"/>
    <property type="match status" value="1"/>
</dbReference>
<evidence type="ECO:0000256" key="6">
    <source>
        <dbReference type="ARBA" id="ARBA00022517"/>
    </source>
</evidence>
<evidence type="ECO:0000256" key="21">
    <source>
        <dbReference type="SAM" id="MobiDB-lite"/>
    </source>
</evidence>
<evidence type="ECO:0000256" key="9">
    <source>
        <dbReference type="ARBA" id="ARBA00022679"/>
    </source>
</evidence>
<gene>
    <name evidence="23" type="ORF">QR680_011071</name>
</gene>
<evidence type="ECO:0000256" key="7">
    <source>
        <dbReference type="ARBA" id="ARBA00022527"/>
    </source>
</evidence>
<evidence type="ECO:0000313" key="24">
    <source>
        <dbReference type="Proteomes" id="UP001175271"/>
    </source>
</evidence>
<evidence type="ECO:0000256" key="3">
    <source>
        <dbReference type="ARBA" id="ARBA00009196"/>
    </source>
</evidence>
<keyword evidence="7" id="KW-0723">Serine/threonine-protein kinase</keyword>
<dbReference type="InterPro" id="IPR030484">
    <property type="entry name" value="Rio2"/>
</dbReference>
<dbReference type="GO" id="GO:0004674">
    <property type="term" value="F:protein serine/threonine kinase activity"/>
    <property type="evidence" value="ECO:0007669"/>
    <property type="project" value="UniProtKB-KW"/>
</dbReference>
<dbReference type="Gene3D" id="3.30.200.20">
    <property type="entry name" value="Phosphorylase Kinase, domain 1"/>
    <property type="match status" value="1"/>
</dbReference>
<organism evidence="23 24">
    <name type="scientific">Steinernema hermaphroditum</name>
    <dbReference type="NCBI Taxonomy" id="289476"/>
    <lineage>
        <taxon>Eukaryota</taxon>
        <taxon>Metazoa</taxon>
        <taxon>Ecdysozoa</taxon>
        <taxon>Nematoda</taxon>
        <taxon>Chromadorea</taxon>
        <taxon>Rhabditida</taxon>
        <taxon>Tylenchina</taxon>
        <taxon>Panagrolaimomorpha</taxon>
        <taxon>Strongyloidoidea</taxon>
        <taxon>Steinernematidae</taxon>
        <taxon>Steinernema</taxon>
    </lineage>
</organism>
<dbReference type="FunFam" id="3.30.200.20:FF:000052">
    <property type="entry name" value="Serine/threonine-protein kinase RIO2"/>
    <property type="match status" value="1"/>
</dbReference>
<dbReference type="SMART" id="SM00090">
    <property type="entry name" value="RIO"/>
    <property type="match status" value="1"/>
</dbReference>